<evidence type="ECO:0000256" key="1">
    <source>
        <dbReference type="SAM" id="MobiDB-lite"/>
    </source>
</evidence>
<protein>
    <submittedName>
        <fullName evidence="2">Uncharacterized protein</fullName>
    </submittedName>
</protein>
<reference evidence="2 3" key="1">
    <citation type="submission" date="2021-06" db="EMBL/GenBank/DDBJ databases">
        <authorList>
            <person name="Palmer J.M."/>
        </authorList>
    </citation>
    <scope>NUCLEOTIDE SEQUENCE [LARGE SCALE GENOMIC DNA]</scope>
    <source>
        <strain evidence="2 3">CL_MEX2019</strain>
        <tissue evidence="2">Muscle</tissue>
    </source>
</reference>
<feature type="compositionally biased region" description="Basic and acidic residues" evidence="1">
    <location>
        <begin position="1"/>
        <end position="12"/>
    </location>
</feature>
<dbReference type="Proteomes" id="UP001352852">
    <property type="component" value="Unassembled WGS sequence"/>
</dbReference>
<sequence>MRSREQQTRRDTQTSLSPLGGAHGVARPAERHSSSSVSWAVPWTTSRWDLPGTPQEPPQLAPLDVEV</sequence>
<accession>A0ABU7CPT4</accession>
<evidence type="ECO:0000313" key="3">
    <source>
        <dbReference type="Proteomes" id="UP001352852"/>
    </source>
</evidence>
<evidence type="ECO:0000313" key="2">
    <source>
        <dbReference type="EMBL" id="MED6264981.1"/>
    </source>
</evidence>
<feature type="compositionally biased region" description="Polar residues" evidence="1">
    <location>
        <begin position="34"/>
        <end position="47"/>
    </location>
</feature>
<comment type="caution">
    <text evidence="2">The sequence shown here is derived from an EMBL/GenBank/DDBJ whole genome shotgun (WGS) entry which is preliminary data.</text>
</comment>
<dbReference type="EMBL" id="JAHUTJ010001981">
    <property type="protein sequence ID" value="MED6264981.1"/>
    <property type="molecule type" value="Genomic_DNA"/>
</dbReference>
<feature type="region of interest" description="Disordered" evidence="1">
    <location>
        <begin position="1"/>
        <end position="67"/>
    </location>
</feature>
<organism evidence="2 3">
    <name type="scientific">Characodon lateralis</name>
    <dbReference type="NCBI Taxonomy" id="208331"/>
    <lineage>
        <taxon>Eukaryota</taxon>
        <taxon>Metazoa</taxon>
        <taxon>Chordata</taxon>
        <taxon>Craniata</taxon>
        <taxon>Vertebrata</taxon>
        <taxon>Euteleostomi</taxon>
        <taxon>Actinopterygii</taxon>
        <taxon>Neopterygii</taxon>
        <taxon>Teleostei</taxon>
        <taxon>Neoteleostei</taxon>
        <taxon>Acanthomorphata</taxon>
        <taxon>Ovalentaria</taxon>
        <taxon>Atherinomorphae</taxon>
        <taxon>Cyprinodontiformes</taxon>
        <taxon>Goodeidae</taxon>
        <taxon>Characodon</taxon>
    </lineage>
</organism>
<gene>
    <name evidence="2" type="ORF">CHARACLAT_020785</name>
</gene>
<proteinExistence type="predicted"/>
<name>A0ABU7CPT4_9TELE</name>
<keyword evidence="3" id="KW-1185">Reference proteome</keyword>